<dbReference type="GO" id="GO:0005525">
    <property type="term" value="F:GTP binding"/>
    <property type="evidence" value="ECO:0007669"/>
    <property type="project" value="InterPro"/>
</dbReference>
<evidence type="ECO:0000313" key="3">
    <source>
        <dbReference type="Proteomes" id="UP000477285"/>
    </source>
</evidence>
<dbReference type="RefSeq" id="WP_022380641.1">
    <property type="nucleotide sequence ID" value="NZ_AP031426.1"/>
</dbReference>
<reference evidence="2 3" key="1">
    <citation type="journal article" date="2019" name="Nat. Med.">
        <title>A library of human gut bacterial isolates paired with longitudinal multiomics data enables mechanistic microbiome research.</title>
        <authorList>
            <person name="Poyet M."/>
            <person name="Groussin M."/>
            <person name="Gibbons S.M."/>
            <person name="Avila-Pacheco J."/>
            <person name="Jiang X."/>
            <person name="Kearney S.M."/>
            <person name="Perrotta A.R."/>
            <person name="Berdy B."/>
            <person name="Zhao S."/>
            <person name="Lieberman T.D."/>
            <person name="Swanson P.K."/>
            <person name="Smith M."/>
            <person name="Roesemann S."/>
            <person name="Alexander J.E."/>
            <person name="Rich S.A."/>
            <person name="Livny J."/>
            <person name="Vlamakis H."/>
            <person name="Clish C."/>
            <person name="Bullock K."/>
            <person name="Deik A."/>
            <person name="Scott J."/>
            <person name="Pierce K.A."/>
            <person name="Xavier R.J."/>
            <person name="Alm E.J."/>
        </authorList>
    </citation>
    <scope>NUCLEOTIDE SEQUENCE [LARGE SCALE GENOMIC DNA]</scope>
    <source>
        <strain evidence="2 3">BIOML-A1</strain>
    </source>
</reference>
<dbReference type="InterPro" id="IPR027417">
    <property type="entry name" value="P-loop_NTPase"/>
</dbReference>
<accession>A0A6L8SZX2</accession>
<dbReference type="Pfam" id="PF03205">
    <property type="entry name" value="MobB"/>
    <property type="match status" value="1"/>
</dbReference>
<dbReference type="CDD" id="cd03116">
    <property type="entry name" value="MobB"/>
    <property type="match status" value="1"/>
</dbReference>
<comment type="caution">
    <text evidence="2">The sequence shown here is derived from an EMBL/GenBank/DDBJ whole genome shotgun (WGS) entry which is preliminary data.</text>
</comment>
<proteinExistence type="predicted"/>
<dbReference type="AlphaFoldDB" id="A0A6L8SZX2"/>
<dbReference type="NCBIfam" id="TIGR00176">
    <property type="entry name" value="mobB"/>
    <property type="match status" value="1"/>
</dbReference>
<organism evidence="2 3">
    <name type="scientific">Blautia wexlerae</name>
    <dbReference type="NCBI Taxonomy" id="418240"/>
    <lineage>
        <taxon>Bacteria</taxon>
        <taxon>Bacillati</taxon>
        <taxon>Bacillota</taxon>
        <taxon>Clostridia</taxon>
        <taxon>Lachnospirales</taxon>
        <taxon>Lachnospiraceae</taxon>
        <taxon>Blautia</taxon>
    </lineage>
</organism>
<gene>
    <name evidence="2" type="primary">mobB</name>
    <name evidence="2" type="ORF">GT728_05195</name>
</gene>
<dbReference type="Proteomes" id="UP000477285">
    <property type="component" value="Unassembled WGS sequence"/>
</dbReference>
<dbReference type="PANTHER" id="PTHR40072">
    <property type="entry name" value="MOLYBDOPTERIN-GUANINE DINUCLEOTIDE BIOSYNTHESIS ADAPTER PROTEIN-RELATED"/>
    <property type="match status" value="1"/>
</dbReference>
<dbReference type="PANTHER" id="PTHR40072:SF1">
    <property type="entry name" value="MOLYBDOPTERIN-GUANINE DINUCLEOTIDE BIOSYNTHESIS ADAPTER PROTEIN"/>
    <property type="match status" value="1"/>
</dbReference>
<evidence type="ECO:0000313" key="2">
    <source>
        <dbReference type="EMBL" id="MZL32615.1"/>
    </source>
</evidence>
<dbReference type="InterPro" id="IPR004435">
    <property type="entry name" value="MobB_dom"/>
</dbReference>
<dbReference type="EMBL" id="WWVQ01000009">
    <property type="protein sequence ID" value="MZL32615.1"/>
    <property type="molecule type" value="Genomic_DNA"/>
</dbReference>
<sequence length="170" mass="19066">MERKRIFAISGVKNSGKTTLICRLLEIFKDKGLKVAVLKHDGHDFVPDVPGTDTYCQLQSGAYGTAVFSAGKYMLVKQQPQISEKELAEFFPEADLILLEGFKYSTYPKIEIIRKGNSAESVCNPKKLMAIATNLDAEERDALSVLENVPFFELDNAECIAEFILSDYFR</sequence>
<dbReference type="GO" id="GO:0006777">
    <property type="term" value="P:Mo-molybdopterin cofactor biosynthetic process"/>
    <property type="evidence" value="ECO:0007669"/>
    <property type="project" value="InterPro"/>
</dbReference>
<dbReference type="Gene3D" id="3.40.50.300">
    <property type="entry name" value="P-loop containing nucleotide triphosphate hydrolases"/>
    <property type="match status" value="1"/>
</dbReference>
<dbReference type="SUPFAM" id="SSF52540">
    <property type="entry name" value="P-loop containing nucleoside triphosphate hydrolases"/>
    <property type="match status" value="1"/>
</dbReference>
<feature type="domain" description="Molybdopterin-guanine dinucleotide biosynthesis protein B (MobB)" evidence="1">
    <location>
        <begin position="6"/>
        <end position="133"/>
    </location>
</feature>
<protein>
    <submittedName>
        <fullName evidence="2">Molybdopterin-guanine dinucleotide biosynthesis protein B</fullName>
    </submittedName>
</protein>
<dbReference type="InterPro" id="IPR052539">
    <property type="entry name" value="MGD_biosynthesis_adapter"/>
</dbReference>
<name>A0A6L8SZX2_9FIRM</name>
<evidence type="ECO:0000259" key="1">
    <source>
        <dbReference type="Pfam" id="PF03205"/>
    </source>
</evidence>